<name>A0A0H2RFU8_9AGAM</name>
<dbReference type="SUPFAM" id="SSF52047">
    <property type="entry name" value="RNI-like"/>
    <property type="match status" value="1"/>
</dbReference>
<dbReference type="SUPFAM" id="SSF81383">
    <property type="entry name" value="F-box domain"/>
    <property type="match status" value="1"/>
</dbReference>
<protein>
    <recommendedName>
        <fullName evidence="1">F-box domain-containing protein</fullName>
    </recommendedName>
</protein>
<evidence type="ECO:0000259" key="1">
    <source>
        <dbReference type="PROSITE" id="PS50181"/>
    </source>
</evidence>
<dbReference type="CDD" id="cd09917">
    <property type="entry name" value="F-box_SF"/>
    <property type="match status" value="1"/>
</dbReference>
<dbReference type="AlphaFoldDB" id="A0A0H2RFU8"/>
<dbReference type="Proteomes" id="UP000053477">
    <property type="component" value="Unassembled WGS sequence"/>
</dbReference>
<dbReference type="Pfam" id="PF00646">
    <property type="entry name" value="F-box"/>
    <property type="match status" value="1"/>
</dbReference>
<dbReference type="STRING" id="27342.A0A0H2RFU8"/>
<dbReference type="InterPro" id="IPR036047">
    <property type="entry name" value="F-box-like_dom_sf"/>
</dbReference>
<dbReference type="InterPro" id="IPR001810">
    <property type="entry name" value="F-box_dom"/>
</dbReference>
<dbReference type="Gene3D" id="3.80.10.10">
    <property type="entry name" value="Ribonuclease Inhibitor"/>
    <property type="match status" value="1"/>
</dbReference>
<sequence length="507" mass="56750">MCGPRRGVASRDVGPGQLSSIQLTYLTTATSNLPPNIMAFSSIPQDILTPIFRLIDQSDRCSISRVSKVLRDVSRPTRFQDVQLHSKEAFGKLCNLVCEEEYAYCAKFVQEMTLDSDQTLSSPFPRLFPQLASLSVFCWMDIDLHRAFLASLGELSSLRRLALNASTLESTNPEEFSSLKLTELMISTKDSSALELCHNLLRGATQKSIATLAIHASSQSPAGQITDVFPNGIDSFPALRDLRLDGHFHSPKISRYSSLLPALSTFHCSAHRRGAALHDGNGGDWENLENLVVSYDSTNEVEDKIYEHAPNLKKVKLRELSVGSLHNVLLSIGRAGTNVCHLTSVSLDMILSHPKTIIKEDVLESALSSMKNLEHFTLTGYTSPVTRFQWFTNVDRLAKMLSTLRSLRSLRTNLAIDAMGFLPDKSDAVLPYVESKKEMYMEKTKSFFESCPSLQVVTWGFGAWSERWWHIPVKRFGACESGETDKFEIDEKIYISINTVFDESEFR</sequence>
<accession>A0A0H2RFU8</accession>
<evidence type="ECO:0000313" key="3">
    <source>
        <dbReference type="Proteomes" id="UP000053477"/>
    </source>
</evidence>
<dbReference type="EMBL" id="KQ086018">
    <property type="protein sequence ID" value="KLO10760.1"/>
    <property type="molecule type" value="Genomic_DNA"/>
</dbReference>
<reference evidence="2 3" key="1">
    <citation type="submission" date="2015-04" db="EMBL/GenBank/DDBJ databases">
        <title>Complete genome sequence of Schizopora paradoxa KUC8140, a cosmopolitan wood degrader in East Asia.</title>
        <authorList>
            <consortium name="DOE Joint Genome Institute"/>
            <person name="Min B."/>
            <person name="Park H."/>
            <person name="Jang Y."/>
            <person name="Kim J.-J."/>
            <person name="Kim K.H."/>
            <person name="Pangilinan J."/>
            <person name="Lipzen A."/>
            <person name="Riley R."/>
            <person name="Grigoriev I.V."/>
            <person name="Spatafora J.W."/>
            <person name="Choi I.-G."/>
        </authorList>
    </citation>
    <scope>NUCLEOTIDE SEQUENCE [LARGE SCALE GENOMIC DNA]</scope>
    <source>
        <strain evidence="2 3">KUC8140</strain>
    </source>
</reference>
<dbReference type="InParanoid" id="A0A0H2RFU8"/>
<gene>
    <name evidence="2" type="ORF">SCHPADRAFT_999371</name>
</gene>
<proteinExistence type="predicted"/>
<dbReference type="PROSITE" id="PS50181">
    <property type="entry name" value="FBOX"/>
    <property type="match status" value="1"/>
</dbReference>
<organism evidence="2 3">
    <name type="scientific">Schizopora paradoxa</name>
    <dbReference type="NCBI Taxonomy" id="27342"/>
    <lineage>
        <taxon>Eukaryota</taxon>
        <taxon>Fungi</taxon>
        <taxon>Dikarya</taxon>
        <taxon>Basidiomycota</taxon>
        <taxon>Agaricomycotina</taxon>
        <taxon>Agaricomycetes</taxon>
        <taxon>Hymenochaetales</taxon>
        <taxon>Schizoporaceae</taxon>
        <taxon>Schizopora</taxon>
    </lineage>
</organism>
<keyword evidence="3" id="KW-1185">Reference proteome</keyword>
<feature type="domain" description="F-box" evidence="1">
    <location>
        <begin position="37"/>
        <end position="82"/>
    </location>
</feature>
<evidence type="ECO:0000313" key="2">
    <source>
        <dbReference type="EMBL" id="KLO10760.1"/>
    </source>
</evidence>
<dbReference type="InterPro" id="IPR032675">
    <property type="entry name" value="LRR_dom_sf"/>
</dbReference>